<dbReference type="EMBL" id="CADCWE010000031">
    <property type="protein sequence ID" value="CAA9525873.1"/>
    <property type="molecule type" value="Genomic_DNA"/>
</dbReference>
<evidence type="ECO:0000313" key="2">
    <source>
        <dbReference type="EMBL" id="CAA9525873.1"/>
    </source>
</evidence>
<keyword evidence="2" id="KW-0378">Hydrolase</keyword>
<feature type="compositionally biased region" description="Basic and acidic residues" evidence="1">
    <location>
        <begin position="17"/>
        <end position="28"/>
    </location>
</feature>
<feature type="region of interest" description="Disordered" evidence="1">
    <location>
        <begin position="1"/>
        <end position="183"/>
    </location>
</feature>
<reference evidence="2" key="1">
    <citation type="submission" date="2020-02" db="EMBL/GenBank/DDBJ databases">
        <authorList>
            <person name="Meier V. D."/>
        </authorList>
    </citation>
    <scope>NUCLEOTIDE SEQUENCE</scope>
    <source>
        <strain evidence="2">AVDCRST_MAG73</strain>
    </source>
</reference>
<accession>A0A6J4TMN0</accession>
<feature type="compositionally biased region" description="Basic and acidic residues" evidence="1">
    <location>
        <begin position="154"/>
        <end position="167"/>
    </location>
</feature>
<dbReference type="GO" id="GO:0016787">
    <property type="term" value="F:hydrolase activity"/>
    <property type="evidence" value="ECO:0007669"/>
    <property type="project" value="UniProtKB-KW"/>
</dbReference>
<dbReference type="AlphaFoldDB" id="A0A6J4TMN0"/>
<feature type="compositionally biased region" description="Low complexity" evidence="1">
    <location>
        <begin position="1"/>
        <end position="15"/>
    </location>
</feature>
<feature type="non-terminal residue" evidence="2">
    <location>
        <position position="1"/>
    </location>
</feature>
<feature type="non-terminal residue" evidence="2">
    <location>
        <position position="269"/>
    </location>
</feature>
<sequence>DRDGTQPGQRQLRQRAAGRERPRRDFGRLRPFPEAVGRRVARLRSNPVRTRRRPPDPRTQRPYPGTGLDREDRGADHRHRRDRNRGGNSCREPGGNPGQSSASHRRALRDGARRLPRRGRTGRVSHLGRRRHRDRGHRPRARRRGAARSALGLRPDRARSQPRRGDAAPRSVSAALEAARPVPRRPPVERRLLANAGRSAGARVGEPHHLACPPFPDQQPAGTGDANGRRPVGRRWPHPSRRTFAPNQGRADLAFGRGPADRHSIAAVV</sequence>
<feature type="region of interest" description="Disordered" evidence="1">
    <location>
        <begin position="205"/>
        <end position="246"/>
    </location>
</feature>
<protein>
    <submittedName>
        <fullName evidence="2">Metal-dependent hydrolases of the beta-lactamase superfamily I</fullName>
    </submittedName>
</protein>
<gene>
    <name evidence="2" type="ORF">AVDCRST_MAG73-555</name>
</gene>
<proteinExistence type="predicted"/>
<name>A0A6J4TMN0_9BACT</name>
<feature type="compositionally biased region" description="Basic residues" evidence="1">
    <location>
        <begin position="114"/>
        <end position="146"/>
    </location>
</feature>
<organism evidence="2">
    <name type="scientific">uncultured Thermomicrobiales bacterium</name>
    <dbReference type="NCBI Taxonomy" id="1645740"/>
    <lineage>
        <taxon>Bacteria</taxon>
        <taxon>Pseudomonadati</taxon>
        <taxon>Thermomicrobiota</taxon>
        <taxon>Thermomicrobia</taxon>
        <taxon>Thermomicrobiales</taxon>
        <taxon>environmental samples</taxon>
    </lineage>
</organism>
<feature type="compositionally biased region" description="Basic residues" evidence="1">
    <location>
        <begin position="231"/>
        <end position="241"/>
    </location>
</feature>
<evidence type="ECO:0000256" key="1">
    <source>
        <dbReference type="SAM" id="MobiDB-lite"/>
    </source>
</evidence>